<sequence>MSTITAVLELPWTKPPMSMNDRMHWAQKAKLTKRIRAEAGILACRKRLPTGLDHVTVALVYRPRDRRRRDTDNLMPVLKALCDGLVDHGLVTDDTPQWMTKHMPRLDEPQKGAGGAMWLELTWEGPQASNEPPRDAQPAATNTTIEIQESR</sequence>
<proteinExistence type="predicted"/>
<dbReference type="GO" id="GO:0000287">
    <property type="term" value="F:magnesium ion binding"/>
    <property type="evidence" value="ECO:0007669"/>
    <property type="project" value="InterPro"/>
</dbReference>
<reference evidence="2" key="1">
    <citation type="submission" date="2019-11" db="EMBL/GenBank/DDBJ databases">
        <title>Spread of Macrolides and rifampicin resistant Rhodococcus equi in clinical isolates in the USA.</title>
        <authorList>
            <person name="Alvarez-Narvaez S."/>
            <person name="Huber L."/>
            <person name="Cohen N.D."/>
            <person name="Slovis N."/>
            <person name="Greiter M."/>
            <person name="Giguere S."/>
            <person name="Hart K."/>
        </authorList>
    </citation>
    <scope>NUCLEOTIDE SEQUENCE</scope>
    <source>
        <strain evidence="2">Lh_5</strain>
    </source>
</reference>
<organism evidence="2 3">
    <name type="scientific">Rhodococcus hoagii</name>
    <name type="common">Corynebacterium equii</name>
    <dbReference type="NCBI Taxonomy" id="43767"/>
    <lineage>
        <taxon>Bacteria</taxon>
        <taxon>Bacillati</taxon>
        <taxon>Actinomycetota</taxon>
        <taxon>Actinomycetes</taxon>
        <taxon>Mycobacteriales</taxon>
        <taxon>Nocardiaceae</taxon>
        <taxon>Prescottella</taxon>
    </lineage>
</organism>
<protein>
    <submittedName>
        <fullName evidence="2">Uncharacterized protein</fullName>
    </submittedName>
</protein>
<dbReference type="GO" id="GO:0006281">
    <property type="term" value="P:DNA repair"/>
    <property type="evidence" value="ECO:0007669"/>
    <property type="project" value="InterPro"/>
</dbReference>
<dbReference type="Gene3D" id="3.30.1330.70">
    <property type="entry name" value="Holliday junction resolvase RusA"/>
    <property type="match status" value="1"/>
</dbReference>
<evidence type="ECO:0000313" key="2">
    <source>
        <dbReference type="EMBL" id="MBM4713626.1"/>
    </source>
</evidence>
<evidence type="ECO:0000313" key="3">
    <source>
        <dbReference type="Proteomes" id="UP000706122"/>
    </source>
</evidence>
<dbReference type="InterPro" id="IPR036614">
    <property type="entry name" value="RusA-like_sf"/>
</dbReference>
<name>A0AAE2W4A8_RHOHA</name>
<feature type="region of interest" description="Disordered" evidence="1">
    <location>
        <begin position="123"/>
        <end position="151"/>
    </location>
</feature>
<comment type="caution">
    <text evidence="2">The sequence shown here is derived from an EMBL/GenBank/DDBJ whole genome shotgun (WGS) entry which is preliminary data.</text>
</comment>
<dbReference type="AlphaFoldDB" id="A0AAE2W4A8"/>
<evidence type="ECO:0000256" key="1">
    <source>
        <dbReference type="SAM" id="MobiDB-lite"/>
    </source>
</evidence>
<dbReference type="SUPFAM" id="SSF103084">
    <property type="entry name" value="Holliday junction resolvase RusA"/>
    <property type="match status" value="1"/>
</dbReference>
<dbReference type="GO" id="GO:0006310">
    <property type="term" value="P:DNA recombination"/>
    <property type="evidence" value="ECO:0007669"/>
    <property type="project" value="InterPro"/>
</dbReference>
<gene>
    <name evidence="2" type="ORF">GS551_05335</name>
</gene>
<accession>A0AAE2W4A8</accession>
<feature type="compositionally biased region" description="Polar residues" evidence="1">
    <location>
        <begin position="139"/>
        <end position="151"/>
    </location>
</feature>
<dbReference type="EMBL" id="WUYC01000001">
    <property type="protein sequence ID" value="MBM4713626.1"/>
    <property type="molecule type" value="Genomic_DNA"/>
</dbReference>
<dbReference type="Proteomes" id="UP000706122">
    <property type="component" value="Unassembled WGS sequence"/>
</dbReference>